<dbReference type="PANTHER" id="PTHR10515:SF0">
    <property type="entry name" value="THYMIDINE PHOSPHORYLASE"/>
    <property type="match status" value="1"/>
</dbReference>
<evidence type="ECO:0000256" key="2">
    <source>
        <dbReference type="ARBA" id="ARBA00022679"/>
    </source>
</evidence>
<dbReference type="InterPro" id="IPR017872">
    <property type="entry name" value="Pyrmidine_PPase_CS"/>
</dbReference>
<dbReference type="InterPro" id="IPR036566">
    <property type="entry name" value="PYNP-like_C_sf"/>
</dbReference>
<proteinExistence type="predicted"/>
<evidence type="ECO:0000313" key="6">
    <source>
        <dbReference type="Proteomes" id="UP000196694"/>
    </source>
</evidence>
<dbReference type="GO" id="GO:0006196">
    <property type="term" value="P:AMP catabolic process"/>
    <property type="evidence" value="ECO:0007669"/>
    <property type="project" value="TreeGrafter"/>
</dbReference>
<dbReference type="Proteomes" id="UP000196694">
    <property type="component" value="Unassembled WGS sequence"/>
</dbReference>
<dbReference type="SUPFAM" id="SSF50692">
    <property type="entry name" value="ADC-like"/>
    <property type="match status" value="1"/>
</dbReference>
<dbReference type="InterPro" id="IPR035902">
    <property type="entry name" value="Nuc_phospho_transferase"/>
</dbReference>
<dbReference type="GO" id="GO:0005829">
    <property type="term" value="C:cytosol"/>
    <property type="evidence" value="ECO:0007669"/>
    <property type="project" value="TreeGrafter"/>
</dbReference>
<dbReference type="Pfam" id="PF00591">
    <property type="entry name" value="Glycos_transf_3"/>
    <property type="match status" value="1"/>
</dbReference>
<keyword evidence="2" id="KW-0808">Transferase</keyword>
<dbReference type="AlphaFoldDB" id="A0A211YP84"/>
<dbReference type="Gene3D" id="1.20.970.50">
    <property type="match status" value="1"/>
</dbReference>
<dbReference type="InterPro" id="IPR017713">
    <property type="entry name" value="AMP_phosphorylase"/>
</dbReference>
<dbReference type="GO" id="GO:0046125">
    <property type="term" value="P:pyrimidine deoxyribonucleoside metabolic process"/>
    <property type="evidence" value="ECO:0007669"/>
    <property type="project" value="InterPro"/>
</dbReference>
<comment type="caution">
    <text evidence="5">The sequence shown here is derived from an EMBL/GenBank/DDBJ whole genome shotgun (WGS) entry which is preliminary data.</text>
</comment>
<dbReference type="NCBIfam" id="TIGR03327">
    <property type="entry name" value="AMP_phos"/>
    <property type="match status" value="1"/>
</dbReference>
<dbReference type="Gene3D" id="3.90.1170.30">
    <property type="entry name" value="Pyrimidine nucleoside phosphorylase-like, C-terminal domain"/>
    <property type="match status" value="1"/>
</dbReference>
<feature type="domain" description="Pyrimidine nucleoside phosphorylase C-terminal" evidence="4">
    <location>
        <begin position="432"/>
        <end position="499"/>
    </location>
</feature>
<dbReference type="SMART" id="SM00941">
    <property type="entry name" value="PYNP_C"/>
    <property type="match status" value="1"/>
</dbReference>
<dbReference type="GO" id="GO:0016763">
    <property type="term" value="F:pentosyltransferase activity"/>
    <property type="evidence" value="ECO:0007669"/>
    <property type="project" value="InterPro"/>
</dbReference>
<dbReference type="Pfam" id="PF02885">
    <property type="entry name" value="Glycos_trans_3N"/>
    <property type="match status" value="1"/>
</dbReference>
<dbReference type="Gene3D" id="2.40.40.20">
    <property type="match status" value="1"/>
</dbReference>
<keyword evidence="1" id="KW-0328">Glycosyltransferase</keyword>
<organism evidence="5 6">
    <name type="scientific">Pyrodictium delaneyi</name>
    <dbReference type="NCBI Taxonomy" id="1273541"/>
    <lineage>
        <taxon>Archaea</taxon>
        <taxon>Thermoproteota</taxon>
        <taxon>Thermoprotei</taxon>
        <taxon>Desulfurococcales</taxon>
        <taxon>Pyrodictiaceae</taxon>
        <taxon>Pyrodictium</taxon>
    </lineage>
</organism>
<dbReference type="InterPro" id="IPR013102">
    <property type="entry name" value="PYNP_C"/>
</dbReference>
<evidence type="ECO:0000313" key="5">
    <source>
        <dbReference type="EMBL" id="OWJ54766.1"/>
    </source>
</evidence>
<dbReference type="SUPFAM" id="SSF52418">
    <property type="entry name" value="Nucleoside phosphorylase/phosphoribosyltransferase catalytic domain"/>
    <property type="match status" value="1"/>
</dbReference>
<evidence type="ECO:0000256" key="1">
    <source>
        <dbReference type="ARBA" id="ARBA00022676"/>
    </source>
</evidence>
<dbReference type="EMBL" id="NCQP01000002">
    <property type="protein sequence ID" value="OWJ54766.1"/>
    <property type="molecule type" value="Genomic_DNA"/>
</dbReference>
<dbReference type="InterPro" id="IPR009010">
    <property type="entry name" value="Asp_de-COase-like_dom_sf"/>
</dbReference>
<dbReference type="OrthoDB" id="9827at2157"/>
<reference evidence="5 6" key="1">
    <citation type="submission" date="2017-05" db="EMBL/GenBank/DDBJ databases">
        <title>The draft genome of the hyperthermophilic archaeon 'Pyrodictium delaneyi strain Hulk', an iron and nitrate reducer, reveals the capacity for sulfate reduction.</title>
        <authorList>
            <person name="Demey L.M."/>
            <person name="Miller C."/>
            <person name="Manzella M."/>
            <person name="Reguera G."/>
            <person name="Kashefi K."/>
        </authorList>
    </citation>
    <scope>NUCLEOTIDE SEQUENCE [LARGE SCALE GENOMIC DNA]</scope>
    <source>
        <strain evidence="5 6">Hulk</strain>
    </source>
</reference>
<protein>
    <recommendedName>
        <fullName evidence="3">AMP phosphorylase</fullName>
        <ecNumber evidence="3">2.4.2.57</ecNumber>
    </recommendedName>
</protein>
<dbReference type="Gene3D" id="3.40.1030.10">
    <property type="entry name" value="Nucleoside phosphorylase/phosphoribosyltransferase catalytic domain"/>
    <property type="match status" value="1"/>
</dbReference>
<dbReference type="EC" id="2.4.2.57" evidence="3"/>
<evidence type="ECO:0000256" key="3">
    <source>
        <dbReference type="NCBIfam" id="TIGR03327"/>
    </source>
</evidence>
<dbReference type="GO" id="GO:0006206">
    <property type="term" value="P:pyrimidine nucleobase metabolic process"/>
    <property type="evidence" value="ECO:0007669"/>
    <property type="project" value="InterPro"/>
</dbReference>
<dbReference type="Pfam" id="PF07831">
    <property type="entry name" value="PYNP_C"/>
    <property type="match status" value="1"/>
</dbReference>
<dbReference type="InterPro" id="IPR013466">
    <property type="entry name" value="Thymidine/AMP_Pase"/>
</dbReference>
<gene>
    <name evidence="5" type="ORF">Pdsh_03315</name>
</gene>
<dbReference type="SUPFAM" id="SSF47648">
    <property type="entry name" value="Nucleoside phosphorylase/phosphoribosyltransferase N-terminal domain"/>
    <property type="match status" value="1"/>
</dbReference>
<keyword evidence="6" id="KW-1185">Reference proteome</keyword>
<accession>A0A211YP84</accession>
<dbReference type="InterPro" id="IPR000053">
    <property type="entry name" value="Thymidine/pyrmidine_PPase"/>
</dbReference>
<dbReference type="InterPro" id="IPR036320">
    <property type="entry name" value="Glycosyl_Trfase_fam3_N_dom_sf"/>
</dbReference>
<name>A0A211YP84_9CREN</name>
<dbReference type="NCBIfam" id="TIGR02645">
    <property type="entry name" value="ARCH_P_rylase"/>
    <property type="match status" value="1"/>
</dbReference>
<dbReference type="SUPFAM" id="SSF54680">
    <property type="entry name" value="Pyrimidine nucleoside phosphorylase C-terminal domain"/>
    <property type="match status" value="1"/>
</dbReference>
<dbReference type="InterPro" id="IPR000312">
    <property type="entry name" value="Glycosyl_Trfase_fam3"/>
</dbReference>
<evidence type="ECO:0000259" key="4">
    <source>
        <dbReference type="SMART" id="SM00941"/>
    </source>
</evidence>
<dbReference type="InterPro" id="IPR017459">
    <property type="entry name" value="Glycosyl_Trfase_fam3_N_dom"/>
</dbReference>
<dbReference type="PANTHER" id="PTHR10515">
    <property type="entry name" value="THYMIDINE PHOSPHORYLASE"/>
    <property type="match status" value="1"/>
</dbReference>
<dbReference type="PROSITE" id="PS00647">
    <property type="entry name" value="THYMID_PHOSPHORYLASE"/>
    <property type="match status" value="1"/>
</dbReference>
<dbReference type="GO" id="GO:0004645">
    <property type="term" value="F:1,4-alpha-oligoglucan phosphorylase activity"/>
    <property type="evidence" value="ECO:0007669"/>
    <property type="project" value="InterPro"/>
</dbReference>
<sequence>MWLGGLVVKPAHLRVEPVDIDVGCDVVFLNPHDAERLGIVAGSRVSVVCGGRGLGALAAVNPSVEAGKAAISRGLLKKLDECSSVEVYPLDLPPSFDAFKRRLEGKKLDAGDYKRFISDIVSGFYDDAQIAAFLVSQLHHKLSEEELGYLIRAMVETGEVVSFGEPVYDEHSIGGVPGNSKVALLVVPTVASKGLLIPKTSSRAITSPAGTADTMEVLARVTFSAEEIHEMALKARGLIVWGGALNLAPADDIFVRIERRIGIDPPAQMVASILAKKLAMSVSRLVIDIPVGRGAKVEDEKEATSLASMFLSQASRLGVTMRVALTFGGEPIGFAVGPALEAQEALETLIKGDGPPGLIEKACSLAGLVFELGGVAPRGRGYSLACELLRSGAAYSKFREIIEVQEGDPDVKPDDIRLASRQFTLESPRDGVVTSIDNVAITLAAKAAGAPDDKSAGIKLHVKTGYRVRKGDPLLTIYASNDARLHEAIRIIEEYNAVMIEGVIVKLLP</sequence>
<dbReference type="NCBIfam" id="NF003338">
    <property type="entry name" value="PRK04350.1"/>
    <property type="match status" value="1"/>
</dbReference>